<evidence type="ECO:0000313" key="2">
    <source>
        <dbReference type="EMBL" id="MFH6772311.1"/>
    </source>
</evidence>
<dbReference type="Gene3D" id="3.40.50.1110">
    <property type="entry name" value="SGNH hydrolase"/>
    <property type="match status" value="1"/>
</dbReference>
<dbReference type="EC" id="3.1.-.-" evidence="2"/>
<dbReference type="InterPro" id="IPR036514">
    <property type="entry name" value="SGNH_hydro_sf"/>
</dbReference>
<evidence type="ECO:0000259" key="1">
    <source>
        <dbReference type="Pfam" id="PF08885"/>
    </source>
</evidence>
<dbReference type="SUPFAM" id="SSF52266">
    <property type="entry name" value="SGNH hydrolase"/>
    <property type="match status" value="1"/>
</dbReference>
<name>A0ABW7MZR7_9FLAO</name>
<dbReference type="RefSeq" id="WP_344737702.1">
    <property type="nucleotide sequence ID" value="NZ_BAABAY010000001.1"/>
</dbReference>
<dbReference type="Pfam" id="PF08885">
    <property type="entry name" value="GSCFA"/>
    <property type="match status" value="1"/>
</dbReference>
<dbReference type="GO" id="GO:0016787">
    <property type="term" value="F:hydrolase activity"/>
    <property type="evidence" value="ECO:0007669"/>
    <property type="project" value="UniProtKB-KW"/>
</dbReference>
<evidence type="ECO:0000313" key="3">
    <source>
        <dbReference type="Proteomes" id="UP001610100"/>
    </source>
</evidence>
<proteinExistence type="predicted"/>
<organism evidence="2 3">
    <name type="scientific">Gaetbulibacter aestuarii</name>
    <dbReference type="NCBI Taxonomy" id="1502358"/>
    <lineage>
        <taxon>Bacteria</taxon>
        <taxon>Pseudomonadati</taxon>
        <taxon>Bacteroidota</taxon>
        <taxon>Flavobacteriia</taxon>
        <taxon>Flavobacteriales</taxon>
        <taxon>Flavobacteriaceae</taxon>
        <taxon>Gaetbulibacter</taxon>
    </lineage>
</organism>
<reference evidence="2 3" key="1">
    <citation type="submission" date="2024-02" db="EMBL/GenBank/DDBJ databases">
        <title>A Gaetbulibacter species isolated from tidal flats and genomic insights of their niches.</title>
        <authorList>
            <person name="Ye Y."/>
        </authorList>
    </citation>
    <scope>NUCLEOTIDE SEQUENCE [LARGE SCALE GENOMIC DNA]</scope>
    <source>
        <strain evidence="2 3">KYW382</strain>
    </source>
</reference>
<gene>
    <name evidence="2" type="ORF">V8G58_10240</name>
</gene>
<keyword evidence="3" id="KW-1185">Reference proteome</keyword>
<comment type="caution">
    <text evidence="2">The sequence shown here is derived from an EMBL/GenBank/DDBJ whole genome shotgun (WGS) entry which is preliminary data.</text>
</comment>
<sequence length="313" mass="36438">MKLQTKIPLKQASNLIDYDSRLVFLGSCFSENIGQIFSDYKFQMVQNPFGILFHPAAIERFLQRAVEDYQFDSKDVFQHNERWHSFDAHSRLSQPHQEELIQNLNSESNSAKAAIKKATHVFITLGTAWGYLLNETHSLVANCHKLPQKNFTKVLFSVDEVKESLAKSVKAIRSLNEKVSIIFTISPVRHLKDGFVENMQSKAHLISAVHQMKSEGVFYFPSYEIVMDELRDYRFYSEDMIHLNKIGIDYIWERLISVWLSPEAEKTMEAILKIQKGLQHIPFNADSRAHQEFLQKLETQKAALQKRYKHLKF</sequence>
<feature type="domain" description="GSCFA" evidence="1">
    <location>
        <begin position="21"/>
        <end position="254"/>
    </location>
</feature>
<protein>
    <submittedName>
        <fullName evidence="2">GSCFA domain-containing protein</fullName>
        <ecNumber evidence="2">3.1.-.-</ecNumber>
    </submittedName>
</protein>
<dbReference type="InterPro" id="IPR014982">
    <property type="entry name" value="GSCFA"/>
</dbReference>
<dbReference type="Proteomes" id="UP001610100">
    <property type="component" value="Unassembled WGS sequence"/>
</dbReference>
<keyword evidence="2" id="KW-0378">Hydrolase</keyword>
<accession>A0ABW7MZR7</accession>
<dbReference type="EMBL" id="JBAWKB010000003">
    <property type="protein sequence ID" value="MFH6772311.1"/>
    <property type="molecule type" value="Genomic_DNA"/>
</dbReference>